<dbReference type="InterPro" id="IPR000618">
    <property type="entry name" value="Insect_cuticle"/>
</dbReference>
<organism evidence="3 4">
    <name type="scientific">Folsomia candida</name>
    <name type="common">Springtail</name>
    <dbReference type="NCBI Taxonomy" id="158441"/>
    <lineage>
        <taxon>Eukaryota</taxon>
        <taxon>Metazoa</taxon>
        <taxon>Ecdysozoa</taxon>
        <taxon>Arthropoda</taxon>
        <taxon>Hexapoda</taxon>
        <taxon>Collembola</taxon>
        <taxon>Entomobryomorpha</taxon>
        <taxon>Isotomoidea</taxon>
        <taxon>Isotomidae</taxon>
        <taxon>Proisotominae</taxon>
        <taxon>Folsomia</taxon>
    </lineage>
</organism>
<dbReference type="PROSITE" id="PS00233">
    <property type="entry name" value="CHIT_BIND_RR_1"/>
    <property type="match status" value="1"/>
</dbReference>
<keyword evidence="1 2" id="KW-0193">Cuticle</keyword>
<accession>A0A226E2J5</accession>
<dbReference type="InterPro" id="IPR050468">
    <property type="entry name" value="Cuticle_Struct_Prot"/>
</dbReference>
<evidence type="ECO:0000313" key="4">
    <source>
        <dbReference type="Proteomes" id="UP000198287"/>
    </source>
</evidence>
<dbReference type="GO" id="GO:0062129">
    <property type="term" value="C:chitin-based extracellular matrix"/>
    <property type="evidence" value="ECO:0007669"/>
    <property type="project" value="TreeGrafter"/>
</dbReference>
<dbReference type="InterPro" id="IPR031311">
    <property type="entry name" value="CHIT_BIND_RR_consensus"/>
</dbReference>
<name>A0A226E2J5_FOLCA</name>
<dbReference type="OrthoDB" id="6493579at2759"/>
<proteinExistence type="predicted"/>
<dbReference type="Proteomes" id="UP000198287">
    <property type="component" value="Unassembled WGS sequence"/>
</dbReference>
<dbReference type="Pfam" id="PF00379">
    <property type="entry name" value="Chitin_bind_4"/>
    <property type="match status" value="1"/>
</dbReference>
<keyword evidence="4" id="KW-1185">Reference proteome</keyword>
<dbReference type="EMBL" id="LNIX01000007">
    <property type="protein sequence ID" value="OXA51488.1"/>
    <property type="molecule type" value="Genomic_DNA"/>
</dbReference>
<evidence type="ECO:0000313" key="3">
    <source>
        <dbReference type="EMBL" id="OXA51488.1"/>
    </source>
</evidence>
<reference evidence="3 4" key="1">
    <citation type="submission" date="2015-12" db="EMBL/GenBank/DDBJ databases">
        <title>The genome of Folsomia candida.</title>
        <authorList>
            <person name="Faddeeva A."/>
            <person name="Derks M.F."/>
            <person name="Anvar Y."/>
            <person name="Smit S."/>
            <person name="Van Straalen N."/>
            <person name="Roelofs D."/>
        </authorList>
    </citation>
    <scope>NUCLEOTIDE SEQUENCE [LARGE SCALE GENOMIC DNA]</scope>
    <source>
        <strain evidence="3 4">VU population</strain>
        <tissue evidence="3">Whole body</tissue>
    </source>
</reference>
<gene>
    <name evidence="3" type="ORF">Fcan01_13368</name>
</gene>
<comment type="caution">
    <text evidence="3">The sequence shown here is derived from an EMBL/GenBank/DDBJ whole genome shotgun (WGS) entry which is preliminary data.</text>
</comment>
<dbReference type="AlphaFoldDB" id="A0A226E2J5"/>
<sequence length="340" mass="37712">MFMLHEYITVVLVLIVYLRPLKYVHKDHVFTDIGSVSQQGERNDAVDSSVQSLLMTLRCEGFVRAKADLVRDQETRVIGIIIISCPVKFVFVDFTALREERRLKVTCPLCSERVAVSLEGTGLRIKGPNSSKESSFASFAPQHHQLSIHPQTNLNIKMKFFVVFSAILATCAANSFLVREPFVAIKTLRHDMHPSGVYNLHSEGADGTLFVESGNGASKTGSFGYTSPEGKRISLTYVADEFGFRPTGDHLPVPPPMPEEIRAMLPTLPKLVEVPETRVFAAVPPTFFRHEPRPILIRESFPAPVLPVLGQEPAPTKTFVQTSDYLIDSSPAKTIVKIGH</sequence>
<dbReference type="PANTHER" id="PTHR10380">
    <property type="entry name" value="CUTICLE PROTEIN"/>
    <property type="match status" value="1"/>
</dbReference>
<dbReference type="PANTHER" id="PTHR10380:SF173">
    <property type="entry name" value="CUTICULAR PROTEIN 47EF, ISOFORM C-RELATED"/>
    <property type="match status" value="1"/>
</dbReference>
<protein>
    <submittedName>
        <fullName evidence="3">Pupal cuticle protein Edg-78E</fullName>
    </submittedName>
</protein>
<evidence type="ECO:0000256" key="1">
    <source>
        <dbReference type="ARBA" id="ARBA00022460"/>
    </source>
</evidence>
<evidence type="ECO:0000256" key="2">
    <source>
        <dbReference type="PROSITE-ProRule" id="PRU00497"/>
    </source>
</evidence>
<dbReference type="GO" id="GO:0008010">
    <property type="term" value="F:structural constituent of chitin-based larval cuticle"/>
    <property type="evidence" value="ECO:0007669"/>
    <property type="project" value="TreeGrafter"/>
</dbReference>
<dbReference type="PROSITE" id="PS51155">
    <property type="entry name" value="CHIT_BIND_RR_2"/>
    <property type="match status" value="1"/>
</dbReference>